<protein>
    <submittedName>
        <fullName evidence="6">TlpA family protein disulfide reductase</fullName>
    </submittedName>
</protein>
<dbReference type="RefSeq" id="WP_168859750.1">
    <property type="nucleotide sequence ID" value="NZ_CP051204.2"/>
</dbReference>
<dbReference type="SUPFAM" id="SSF52833">
    <property type="entry name" value="Thioredoxin-like"/>
    <property type="match status" value="1"/>
</dbReference>
<keyword evidence="4" id="KW-0676">Redox-active center</keyword>
<evidence type="ECO:0000256" key="3">
    <source>
        <dbReference type="ARBA" id="ARBA00023157"/>
    </source>
</evidence>
<dbReference type="Gene3D" id="3.40.30.10">
    <property type="entry name" value="Glutaredoxin"/>
    <property type="match status" value="1"/>
</dbReference>
<proteinExistence type="predicted"/>
<dbReference type="Pfam" id="PF13905">
    <property type="entry name" value="Thioredoxin_8"/>
    <property type="match status" value="1"/>
</dbReference>
<name>A0ABX6L989_9BACT</name>
<dbReference type="InterPro" id="IPR050553">
    <property type="entry name" value="Thioredoxin_ResA/DsbE_sf"/>
</dbReference>
<dbReference type="CDD" id="cd02966">
    <property type="entry name" value="TlpA_like_family"/>
    <property type="match status" value="1"/>
</dbReference>
<keyword evidence="7" id="KW-1185">Reference proteome</keyword>
<evidence type="ECO:0000256" key="2">
    <source>
        <dbReference type="ARBA" id="ARBA00022748"/>
    </source>
</evidence>
<evidence type="ECO:0000313" key="6">
    <source>
        <dbReference type="EMBL" id="QJB36676.1"/>
    </source>
</evidence>
<evidence type="ECO:0000259" key="5">
    <source>
        <dbReference type="PROSITE" id="PS51352"/>
    </source>
</evidence>
<gene>
    <name evidence="6" type="ORF">HF324_01875</name>
</gene>
<dbReference type="InterPro" id="IPR012336">
    <property type="entry name" value="Thioredoxin-like_fold"/>
</dbReference>
<feature type="domain" description="Thioredoxin" evidence="5">
    <location>
        <begin position="263"/>
        <end position="399"/>
    </location>
</feature>
<dbReference type="PANTHER" id="PTHR42852">
    <property type="entry name" value="THIOL:DISULFIDE INTERCHANGE PROTEIN DSBE"/>
    <property type="match status" value="1"/>
</dbReference>
<organism evidence="6 7">
    <name type="scientific">Chitinophaga oryzae</name>
    <dbReference type="NCBI Taxonomy" id="2725414"/>
    <lineage>
        <taxon>Bacteria</taxon>
        <taxon>Pseudomonadati</taxon>
        <taxon>Bacteroidota</taxon>
        <taxon>Chitinophagia</taxon>
        <taxon>Chitinophagales</taxon>
        <taxon>Chitinophagaceae</taxon>
        <taxon>Chitinophaga</taxon>
    </lineage>
</organism>
<dbReference type="PROSITE" id="PS51257">
    <property type="entry name" value="PROKAR_LIPOPROTEIN"/>
    <property type="match status" value="1"/>
</dbReference>
<keyword evidence="2" id="KW-0201">Cytochrome c-type biogenesis</keyword>
<evidence type="ECO:0000256" key="4">
    <source>
        <dbReference type="ARBA" id="ARBA00023284"/>
    </source>
</evidence>
<comment type="subcellular location">
    <subcellularLocation>
        <location evidence="1">Cell envelope</location>
    </subcellularLocation>
</comment>
<dbReference type="Proteomes" id="UP000503144">
    <property type="component" value="Chromosome"/>
</dbReference>
<sequence length="399" mass="45382">MRIFTVPVVVILIGLLGLFSCRDGIKRPSEQQLVFSLKISLKGFGKTRITASNAYAAIKVVPSDIRLETDEQTVIVKGDLLKPGLLNVDIYNLSDRTNWPIVIYVDGKADSTYINADIRNAKTPGLPAYPAVASSSPLQKQLSSYMYLRDSTRKLFYDRRTKVREELVRAIENDDRKLIDSLSDIVNNFEHRFRFYEIDAAKRFLSDTPFSLISVYAALEAKIARWDPQTGFSVYRQLPADLRSSEYGELLNKELLRYRSAAEKTGNKVARLYGKDDNGKEIDAPTAFRHSKYTLVVFWASWCGSCIREVPELNQLYDKYRGKGFNLIAVSIDENRDSWLKAIKTNKFKASHLLELKGTENIKQFNITTVPYSFLLNSDGTILNVNSPLDSIRMKLMDL</sequence>
<dbReference type="PANTHER" id="PTHR42852:SF6">
    <property type="entry name" value="THIOL:DISULFIDE INTERCHANGE PROTEIN DSBE"/>
    <property type="match status" value="1"/>
</dbReference>
<keyword evidence="3" id="KW-1015">Disulfide bond</keyword>
<evidence type="ECO:0000256" key="1">
    <source>
        <dbReference type="ARBA" id="ARBA00004196"/>
    </source>
</evidence>
<dbReference type="PROSITE" id="PS51352">
    <property type="entry name" value="THIOREDOXIN_2"/>
    <property type="match status" value="1"/>
</dbReference>
<evidence type="ECO:0000313" key="7">
    <source>
        <dbReference type="Proteomes" id="UP000503144"/>
    </source>
</evidence>
<reference evidence="6" key="1">
    <citation type="submission" date="2020-09" db="EMBL/GenBank/DDBJ databases">
        <authorList>
            <person name="Kittiwongwattana C."/>
        </authorList>
    </citation>
    <scope>NUCLEOTIDE SEQUENCE</scope>
    <source>
        <strain evidence="6">1303</strain>
    </source>
</reference>
<dbReference type="EMBL" id="CP051204">
    <property type="protein sequence ID" value="QJB36676.1"/>
    <property type="molecule type" value="Genomic_DNA"/>
</dbReference>
<dbReference type="InterPro" id="IPR036249">
    <property type="entry name" value="Thioredoxin-like_sf"/>
</dbReference>
<dbReference type="InterPro" id="IPR013766">
    <property type="entry name" value="Thioredoxin_domain"/>
</dbReference>
<accession>A0ABX6L989</accession>